<organism evidence="1 2">
    <name type="scientific">Petrachloros mirabilis ULC683</name>
    <dbReference type="NCBI Taxonomy" id="2781853"/>
    <lineage>
        <taxon>Bacteria</taxon>
        <taxon>Bacillati</taxon>
        <taxon>Cyanobacteriota</taxon>
        <taxon>Cyanophyceae</taxon>
        <taxon>Synechococcales</taxon>
        <taxon>Petrachlorosaceae</taxon>
        <taxon>Petrachloros</taxon>
        <taxon>Petrachloros mirabilis</taxon>
    </lineage>
</organism>
<sequence>MSSPSANSAPQSKRPLDLEMGLASLPLLVGLAIQQRSHQWLQSLGQWSEEIFRGEQLPPLPFPPPEASE</sequence>
<proteinExistence type="predicted"/>
<gene>
    <name evidence="1" type="ORF">GS597_10750</name>
</gene>
<protein>
    <submittedName>
        <fullName evidence="1">Uncharacterized protein</fullName>
    </submittedName>
</protein>
<name>A0A8K1ZY17_9CYAN</name>
<dbReference type="AlphaFoldDB" id="A0A8K1ZY17"/>
<evidence type="ECO:0000313" key="1">
    <source>
        <dbReference type="EMBL" id="NCJ06978.1"/>
    </source>
</evidence>
<reference evidence="1" key="1">
    <citation type="submission" date="2019-12" db="EMBL/GenBank/DDBJ databases">
        <title>High-Quality draft genome sequences of three cyanobacteria isolated from the limestone walls of the Old Cathedral of Coimbra.</title>
        <authorList>
            <person name="Tiago I."/>
            <person name="Soares F."/>
            <person name="Portugal A."/>
        </authorList>
    </citation>
    <scope>NUCLEOTIDE SEQUENCE [LARGE SCALE GENOMIC DNA]</scope>
    <source>
        <strain evidence="1">C</strain>
    </source>
</reference>
<dbReference type="Proteomes" id="UP000607397">
    <property type="component" value="Unassembled WGS sequence"/>
</dbReference>
<accession>A0A8K1ZY17</accession>
<keyword evidence="2" id="KW-1185">Reference proteome</keyword>
<comment type="caution">
    <text evidence="1">The sequence shown here is derived from an EMBL/GenBank/DDBJ whole genome shotgun (WGS) entry which is preliminary data.</text>
</comment>
<evidence type="ECO:0000313" key="2">
    <source>
        <dbReference type="Proteomes" id="UP000607397"/>
    </source>
</evidence>
<dbReference type="RefSeq" id="WP_161825456.1">
    <property type="nucleotide sequence ID" value="NZ_WVIC01000019.1"/>
</dbReference>
<dbReference type="EMBL" id="WVIC01000019">
    <property type="protein sequence ID" value="NCJ06978.1"/>
    <property type="molecule type" value="Genomic_DNA"/>
</dbReference>